<dbReference type="GeneID" id="54582685"/>
<dbReference type="OrthoDB" id="5229512at2759"/>
<gene>
    <name evidence="1" type="ORF">BU26DRAFT_520728</name>
</gene>
<accession>A0A6A6IB37</accession>
<organism evidence="1 2">
    <name type="scientific">Trematosphaeria pertusa</name>
    <dbReference type="NCBI Taxonomy" id="390896"/>
    <lineage>
        <taxon>Eukaryota</taxon>
        <taxon>Fungi</taxon>
        <taxon>Dikarya</taxon>
        <taxon>Ascomycota</taxon>
        <taxon>Pezizomycotina</taxon>
        <taxon>Dothideomycetes</taxon>
        <taxon>Pleosporomycetidae</taxon>
        <taxon>Pleosporales</taxon>
        <taxon>Massarineae</taxon>
        <taxon>Trematosphaeriaceae</taxon>
        <taxon>Trematosphaeria</taxon>
    </lineage>
</organism>
<protein>
    <submittedName>
        <fullName evidence="1">Uncharacterized protein</fullName>
    </submittedName>
</protein>
<proteinExistence type="predicted"/>
<dbReference type="RefSeq" id="XP_033682630.1">
    <property type="nucleotide sequence ID" value="XM_033829355.1"/>
</dbReference>
<sequence length="447" mass="50987">MGKTFPLLQLPLELREQIYAHYFDPTTHLDTGGCDGGGRYDFDFALYRASKQIYLEAQTMFRRENVFVRIETPWPTAVLVQHISLEGGVPIVASSHRAELFRHHHATISISSPRHGAIPEHIIILHLNDLPLFTQVWYYSSLSFPELNAQLCTGFALRDPYYPADPKPIPVALQRRILEGFDRVKGLYDTEFDGFDERLVEELRGRMAVPHPSVRECCEKSTDLMIEGDRTLTEGKVEEALRLYVKSFHAIHIIIEGRTRSVLADSFFHEGIESGRYSGQTGTTVRIILRIRLVARTIAAYLKLQDWTEAAFWGMRSIRIMREAMDTEFEDFISEFVGSADVGLIYLRTAIAFKKIEEAQEKQQDERVRDEMLEYASTDFASSERLFGLAAKYLKKQEQKGIRKEIEAYGVRVPEGLFGTGDDRSEVDSLAHLNLGQAENEADERAA</sequence>
<keyword evidence="2" id="KW-1185">Reference proteome</keyword>
<dbReference type="Proteomes" id="UP000800094">
    <property type="component" value="Unassembled WGS sequence"/>
</dbReference>
<dbReference type="AlphaFoldDB" id="A0A6A6IB37"/>
<evidence type="ECO:0000313" key="1">
    <source>
        <dbReference type="EMBL" id="KAF2247626.1"/>
    </source>
</evidence>
<name>A0A6A6IB37_9PLEO</name>
<dbReference type="EMBL" id="ML987197">
    <property type="protein sequence ID" value="KAF2247626.1"/>
    <property type="molecule type" value="Genomic_DNA"/>
</dbReference>
<evidence type="ECO:0000313" key="2">
    <source>
        <dbReference type="Proteomes" id="UP000800094"/>
    </source>
</evidence>
<reference evidence="1" key="1">
    <citation type="journal article" date="2020" name="Stud. Mycol.">
        <title>101 Dothideomycetes genomes: a test case for predicting lifestyles and emergence of pathogens.</title>
        <authorList>
            <person name="Haridas S."/>
            <person name="Albert R."/>
            <person name="Binder M."/>
            <person name="Bloem J."/>
            <person name="Labutti K."/>
            <person name="Salamov A."/>
            <person name="Andreopoulos B."/>
            <person name="Baker S."/>
            <person name="Barry K."/>
            <person name="Bills G."/>
            <person name="Bluhm B."/>
            <person name="Cannon C."/>
            <person name="Castanera R."/>
            <person name="Culley D."/>
            <person name="Daum C."/>
            <person name="Ezra D."/>
            <person name="Gonzalez J."/>
            <person name="Henrissat B."/>
            <person name="Kuo A."/>
            <person name="Liang C."/>
            <person name="Lipzen A."/>
            <person name="Lutzoni F."/>
            <person name="Magnuson J."/>
            <person name="Mondo S."/>
            <person name="Nolan M."/>
            <person name="Ohm R."/>
            <person name="Pangilinan J."/>
            <person name="Park H.-J."/>
            <person name="Ramirez L."/>
            <person name="Alfaro M."/>
            <person name="Sun H."/>
            <person name="Tritt A."/>
            <person name="Yoshinaga Y."/>
            <person name="Zwiers L.-H."/>
            <person name="Turgeon B."/>
            <person name="Goodwin S."/>
            <person name="Spatafora J."/>
            <person name="Crous P."/>
            <person name="Grigoriev I."/>
        </authorList>
    </citation>
    <scope>NUCLEOTIDE SEQUENCE</scope>
    <source>
        <strain evidence="1">CBS 122368</strain>
    </source>
</reference>